<dbReference type="AlphaFoldDB" id="A0A9N9CJL2"/>
<protein>
    <submittedName>
        <fullName evidence="1">13227_t:CDS:1</fullName>
    </submittedName>
</protein>
<organism evidence="1 2">
    <name type="scientific">Dentiscutata erythropus</name>
    <dbReference type="NCBI Taxonomy" id="1348616"/>
    <lineage>
        <taxon>Eukaryota</taxon>
        <taxon>Fungi</taxon>
        <taxon>Fungi incertae sedis</taxon>
        <taxon>Mucoromycota</taxon>
        <taxon>Glomeromycotina</taxon>
        <taxon>Glomeromycetes</taxon>
        <taxon>Diversisporales</taxon>
        <taxon>Gigasporaceae</taxon>
        <taxon>Dentiscutata</taxon>
    </lineage>
</organism>
<evidence type="ECO:0000313" key="1">
    <source>
        <dbReference type="EMBL" id="CAG8606038.1"/>
    </source>
</evidence>
<proteinExistence type="predicted"/>
<accession>A0A9N9CJL2</accession>
<dbReference type="Proteomes" id="UP000789405">
    <property type="component" value="Unassembled WGS sequence"/>
</dbReference>
<sequence length="67" mass="7626">MALNQGLEIIMAFDSLGKLENNHADSLDKAWNNHAIRFFRQGLEIIIPFDSFVIRFGQVTGYGLIEE</sequence>
<name>A0A9N9CJL2_9GLOM</name>
<dbReference type="OrthoDB" id="2451237at2759"/>
<dbReference type="EMBL" id="CAJVPY010003936">
    <property type="protein sequence ID" value="CAG8606038.1"/>
    <property type="molecule type" value="Genomic_DNA"/>
</dbReference>
<keyword evidence="2" id="KW-1185">Reference proteome</keyword>
<reference evidence="1" key="1">
    <citation type="submission" date="2021-06" db="EMBL/GenBank/DDBJ databases">
        <authorList>
            <person name="Kallberg Y."/>
            <person name="Tangrot J."/>
            <person name="Rosling A."/>
        </authorList>
    </citation>
    <scope>NUCLEOTIDE SEQUENCE</scope>
    <source>
        <strain evidence="1">MA453B</strain>
    </source>
</reference>
<comment type="caution">
    <text evidence="1">The sequence shown here is derived from an EMBL/GenBank/DDBJ whole genome shotgun (WGS) entry which is preliminary data.</text>
</comment>
<evidence type="ECO:0000313" key="2">
    <source>
        <dbReference type="Proteomes" id="UP000789405"/>
    </source>
</evidence>
<gene>
    <name evidence="1" type="ORF">DERYTH_LOCUS7891</name>
</gene>